<reference evidence="1" key="1">
    <citation type="submission" date="2023-10" db="EMBL/GenBank/DDBJ databases">
        <title>Genome assembly of Pristionchus species.</title>
        <authorList>
            <person name="Yoshida K."/>
            <person name="Sommer R.J."/>
        </authorList>
    </citation>
    <scope>NUCLEOTIDE SEQUENCE</scope>
    <source>
        <strain evidence="1">RS0144</strain>
    </source>
</reference>
<feature type="non-terminal residue" evidence="1">
    <location>
        <position position="1"/>
    </location>
</feature>
<keyword evidence="2" id="KW-1185">Reference proteome</keyword>
<dbReference type="AlphaFoldDB" id="A0AAV5TZS2"/>
<gene>
    <name evidence="1" type="ORF">PENTCL1PPCAC_21872</name>
</gene>
<dbReference type="EMBL" id="BTSX01000005">
    <property type="protein sequence ID" value="GMS99697.1"/>
    <property type="molecule type" value="Genomic_DNA"/>
</dbReference>
<organism evidence="1 2">
    <name type="scientific">Pristionchus entomophagus</name>
    <dbReference type="NCBI Taxonomy" id="358040"/>
    <lineage>
        <taxon>Eukaryota</taxon>
        <taxon>Metazoa</taxon>
        <taxon>Ecdysozoa</taxon>
        <taxon>Nematoda</taxon>
        <taxon>Chromadorea</taxon>
        <taxon>Rhabditida</taxon>
        <taxon>Rhabditina</taxon>
        <taxon>Diplogasteromorpha</taxon>
        <taxon>Diplogasteroidea</taxon>
        <taxon>Neodiplogasteridae</taxon>
        <taxon>Pristionchus</taxon>
    </lineage>
</organism>
<proteinExistence type="predicted"/>
<name>A0AAV5TZS2_9BILA</name>
<comment type="caution">
    <text evidence="1">The sequence shown here is derived from an EMBL/GenBank/DDBJ whole genome shotgun (WGS) entry which is preliminary data.</text>
</comment>
<dbReference type="Proteomes" id="UP001432027">
    <property type="component" value="Unassembled WGS sequence"/>
</dbReference>
<evidence type="ECO:0000313" key="1">
    <source>
        <dbReference type="EMBL" id="GMS99697.1"/>
    </source>
</evidence>
<protein>
    <submittedName>
        <fullName evidence="1">Uncharacterized protein</fullName>
    </submittedName>
</protein>
<accession>A0AAV5TZS2</accession>
<evidence type="ECO:0000313" key="2">
    <source>
        <dbReference type="Proteomes" id="UP001432027"/>
    </source>
</evidence>
<sequence length="102" mass="12311">EEEEEEDDSDAEEKLWLEKYLADRRIRRDSRSIIFYKEKSYSSDCLRRIAQNTSIGKLEIELTGSEEFHREIYNMIKEFDIGKLYLNYDDGKNELLKEMMVD</sequence>
<feature type="non-terminal residue" evidence="1">
    <location>
        <position position="102"/>
    </location>
</feature>